<protein>
    <recommendedName>
        <fullName evidence="3">HECT-type E3 ubiquitin transferase</fullName>
        <ecNumber evidence="3">2.3.2.26</ecNumber>
    </recommendedName>
</protein>
<dbReference type="InterPro" id="IPR000569">
    <property type="entry name" value="HECT_dom"/>
</dbReference>
<dbReference type="Proteomes" id="UP000694867">
    <property type="component" value="Unplaced"/>
</dbReference>
<keyword evidence="4" id="KW-0808">Transferase</keyword>
<evidence type="ECO:0000256" key="2">
    <source>
        <dbReference type="ARBA" id="ARBA00004906"/>
    </source>
</evidence>
<evidence type="ECO:0000256" key="3">
    <source>
        <dbReference type="ARBA" id="ARBA00012485"/>
    </source>
</evidence>
<dbReference type="GO" id="GO:0016874">
    <property type="term" value="F:ligase activity"/>
    <property type="evidence" value="ECO:0007669"/>
    <property type="project" value="UniProtKB-KW"/>
</dbReference>
<keyword evidence="8" id="KW-1185">Reference proteome</keyword>
<dbReference type="SMART" id="SM00119">
    <property type="entry name" value="HECTc"/>
    <property type="match status" value="1"/>
</dbReference>
<dbReference type="CDD" id="cd00078">
    <property type="entry name" value="HECTc"/>
    <property type="match status" value="1"/>
</dbReference>
<comment type="catalytic activity">
    <reaction evidence="1">
        <text>S-ubiquitinyl-[E2 ubiquitin-conjugating enzyme]-L-cysteine + [acceptor protein]-L-lysine = [E2 ubiquitin-conjugating enzyme]-L-cysteine + N(6)-ubiquitinyl-[acceptor protein]-L-lysine.</text>
        <dbReference type="EC" id="2.3.2.26"/>
    </reaction>
</comment>
<dbReference type="EC" id="2.3.2.26" evidence="3"/>
<dbReference type="InterPro" id="IPR044611">
    <property type="entry name" value="E3A/B/C-like"/>
</dbReference>
<evidence type="ECO:0000256" key="1">
    <source>
        <dbReference type="ARBA" id="ARBA00000885"/>
    </source>
</evidence>
<evidence type="ECO:0000313" key="9">
    <source>
        <dbReference type="RefSeq" id="XP_028967961.1"/>
    </source>
</evidence>
<dbReference type="GeneID" id="100907100"/>
<reference evidence="9" key="1">
    <citation type="submission" date="2025-08" db="UniProtKB">
        <authorList>
            <consortium name="RefSeq"/>
        </authorList>
    </citation>
    <scope>IDENTIFICATION</scope>
</reference>
<accession>A0AAJ7SH51</accession>
<evidence type="ECO:0000256" key="6">
    <source>
        <dbReference type="PROSITE-ProRule" id="PRU00104"/>
    </source>
</evidence>
<dbReference type="GO" id="GO:0061630">
    <property type="term" value="F:ubiquitin protein ligase activity"/>
    <property type="evidence" value="ECO:0007669"/>
    <property type="project" value="UniProtKB-EC"/>
</dbReference>
<dbReference type="PANTHER" id="PTHR45700:SF3">
    <property type="entry name" value="UBIQUITIN-PROTEIN LIGASE E3B"/>
    <property type="match status" value="1"/>
</dbReference>
<dbReference type="KEGG" id="goe:100907100"/>
<dbReference type="InterPro" id="IPR035983">
    <property type="entry name" value="Hect_E3_ubiquitin_ligase"/>
</dbReference>
<dbReference type="GO" id="GO:0009966">
    <property type="term" value="P:regulation of signal transduction"/>
    <property type="evidence" value="ECO:0007669"/>
    <property type="project" value="UniProtKB-ARBA"/>
</dbReference>
<organism evidence="8 9">
    <name type="scientific">Galendromus occidentalis</name>
    <name type="common">western predatory mite</name>
    <dbReference type="NCBI Taxonomy" id="34638"/>
    <lineage>
        <taxon>Eukaryota</taxon>
        <taxon>Metazoa</taxon>
        <taxon>Ecdysozoa</taxon>
        <taxon>Arthropoda</taxon>
        <taxon>Chelicerata</taxon>
        <taxon>Arachnida</taxon>
        <taxon>Acari</taxon>
        <taxon>Parasitiformes</taxon>
        <taxon>Mesostigmata</taxon>
        <taxon>Gamasina</taxon>
        <taxon>Phytoseioidea</taxon>
        <taxon>Phytoseiidae</taxon>
        <taxon>Typhlodrominae</taxon>
        <taxon>Galendromus</taxon>
    </lineage>
</organism>
<dbReference type="FunFam" id="3.30.2160.10:FF:000002">
    <property type="entry name" value="Putative Ubiquitin-protein ligase E3C"/>
    <property type="match status" value="1"/>
</dbReference>
<dbReference type="GO" id="GO:0006511">
    <property type="term" value="P:ubiquitin-dependent protein catabolic process"/>
    <property type="evidence" value="ECO:0007669"/>
    <property type="project" value="TreeGrafter"/>
</dbReference>
<evidence type="ECO:0000313" key="8">
    <source>
        <dbReference type="Proteomes" id="UP000694867"/>
    </source>
</evidence>
<dbReference type="PROSITE" id="PS50096">
    <property type="entry name" value="IQ"/>
    <property type="match status" value="1"/>
</dbReference>
<dbReference type="Gene3D" id="3.90.1750.10">
    <property type="entry name" value="Hect, E3 ligase catalytic domains"/>
    <property type="match status" value="1"/>
</dbReference>
<keyword evidence="5 6" id="KW-0833">Ubl conjugation pathway</keyword>
<proteinExistence type="predicted"/>
<dbReference type="SUPFAM" id="SSF56204">
    <property type="entry name" value="Hect, E3 ligase catalytic domain"/>
    <property type="match status" value="1"/>
</dbReference>
<name>A0AAJ7SH51_9ACAR</name>
<dbReference type="RefSeq" id="XP_028967961.1">
    <property type="nucleotide sequence ID" value="XM_029112128.1"/>
</dbReference>
<feature type="domain" description="HECT" evidence="7">
    <location>
        <begin position="697"/>
        <end position="1063"/>
    </location>
</feature>
<feature type="active site" description="Glycyl thioester intermediate" evidence="6">
    <location>
        <position position="1031"/>
    </location>
</feature>
<gene>
    <name evidence="9" type="primary">LOC100907100</name>
</gene>
<evidence type="ECO:0000256" key="5">
    <source>
        <dbReference type="ARBA" id="ARBA00022786"/>
    </source>
</evidence>
<dbReference type="Pfam" id="PF00632">
    <property type="entry name" value="HECT"/>
    <property type="match status" value="1"/>
</dbReference>
<evidence type="ECO:0000259" key="7">
    <source>
        <dbReference type="PROSITE" id="PS50237"/>
    </source>
</evidence>
<dbReference type="Gene3D" id="3.30.2410.10">
    <property type="entry name" value="Hect, E3 ligase catalytic domain"/>
    <property type="match status" value="1"/>
</dbReference>
<dbReference type="SMART" id="SM00015">
    <property type="entry name" value="IQ"/>
    <property type="match status" value="1"/>
</dbReference>
<dbReference type="AlphaFoldDB" id="A0AAJ7SH51"/>
<evidence type="ECO:0000256" key="4">
    <source>
        <dbReference type="ARBA" id="ARBA00022679"/>
    </source>
</evidence>
<comment type="pathway">
    <text evidence="2">Protein modification; protein ubiquitination.</text>
</comment>
<dbReference type="PANTHER" id="PTHR45700">
    <property type="entry name" value="UBIQUITIN-PROTEIN LIGASE E3C"/>
    <property type="match status" value="1"/>
</dbReference>
<dbReference type="Gene3D" id="3.30.2160.10">
    <property type="entry name" value="Hect, E3 ligase catalytic domain"/>
    <property type="match status" value="1"/>
</dbReference>
<dbReference type="InterPro" id="IPR000048">
    <property type="entry name" value="IQ_motif_EF-hand-BS"/>
</dbReference>
<dbReference type="PROSITE" id="PS50237">
    <property type="entry name" value="HECT"/>
    <property type="match status" value="1"/>
</dbReference>
<keyword evidence="9" id="KW-0436">Ligase</keyword>
<dbReference type="GO" id="GO:0000209">
    <property type="term" value="P:protein polyubiquitination"/>
    <property type="evidence" value="ECO:0007669"/>
    <property type="project" value="InterPro"/>
</dbReference>
<sequence length="1063" mass="121216">MFTPNPAGGSDKTQFLEQARAARDERERGRRKEDAITTISAAIRGFLARRRLRRIVYAEVDAFLAGAEPATAVDLFNNTRKLLFFYGGKEPNAKEQLRTNNRFREISARILKSLEGSSPDQNYVEALSDKKISPLWIAITKKYIVSVSESLRKLEPNISHDLNAISLYLHVLVTFFNVNSWKLRPHQEHLRPTLNALSLKLLTHAVANDFLANLQRLLLNSVVKQRPLLGRASLIAVATLALRPLALNFSEEYLLLFVVHFLSVPAIVHQMRAIAPFSLTCLQQQNILPLTITTLAEEHKMRSVSDSLDALHALCLLANLVDLSHQMALEDPSQLEALSKDLISLSTRILENCLQYVGKKQSAMSHYHPLLGWFSQKVDASQQEVITHIKSQLQLLWSPTLSMILFRPLFILQLKEPESPPPIDTAAVAIVEVIGMLRRGSTTRSTPPTMKINCPEVRQVALSCHLYETAIACLTELRHDILTGLSFQSNELLTKLWRLIGALGGSAPSHRAKVFLELLQQNVKANAMEFQILKLLCNCASHLLVLLDDDELYIQQKTFSLKDLCVMSAFLNILLFKIISNQLLDLKSISCCPLFACCHSLLMLLYRRDSRRSFTPEDHWLVKTKFTTLVSDFENGKLWAQLILHKLPHVLPHRERVQLFRRRVKQDMVPGGTESTHITVHRSRIVEDGFQQLNALTPQELKGVIRVRFVNYQGLDEAGIDQDGVFKEFLEETILRVFNPALNLFKMTNKQTLYPSPTSYFNENHLELFEFVGKMLGKAVHERIVVDVKFATFFLSQILGHHRNFQYYSYIDELPSLDEEIYNALTTVKNYPGDVQDLCLFFCVDDDSLGKIVTHELVPGGKTMAVTNENKMRYIHLSAQYRMQTQISEQTKAFIRGFRALVKKEWIAMFSAPELQRLISGDNTGIDLDDLRLNTKYFGGFHSAHRVICWLWEILWDDFTPEEHRLFLKFVTSCSSPPLLGFANLEPPFSIRCVEVADDQDRGDTVASFARAFFRVRKRDPVDRLPTSSTCFNLLKLPNYQKKETLKEKLRYAINSNPGFELS</sequence>